<proteinExistence type="predicted"/>
<evidence type="ECO:0000313" key="1">
    <source>
        <dbReference type="EMBL" id="KKO08404.1"/>
    </source>
</evidence>
<dbReference type="EMBL" id="LAZR01000009">
    <property type="protein sequence ID" value="KKO08404.1"/>
    <property type="molecule type" value="Genomic_DNA"/>
</dbReference>
<gene>
    <name evidence="1" type="ORF">LCGC14_0043420</name>
</gene>
<sequence length="136" mass="15107">MTRNTDPAYRLDDATGQLFFTSSSARTIVGDIDLALVWTTDEDNNACLHKHGRKEFIEQKAALIRTIDDSTKTVVIPWEAIRHPVAGPKIIDEVNKCLSISGRVGKIEAFLQALSEEHDIEVFPRATADETVEMAP</sequence>
<dbReference type="AlphaFoldDB" id="A0A0F9YUC6"/>
<accession>A0A0F9YUC6</accession>
<protein>
    <submittedName>
        <fullName evidence="1">Uncharacterized protein</fullName>
    </submittedName>
</protein>
<organism evidence="1">
    <name type="scientific">marine sediment metagenome</name>
    <dbReference type="NCBI Taxonomy" id="412755"/>
    <lineage>
        <taxon>unclassified sequences</taxon>
        <taxon>metagenomes</taxon>
        <taxon>ecological metagenomes</taxon>
    </lineage>
</organism>
<reference evidence="1" key="1">
    <citation type="journal article" date="2015" name="Nature">
        <title>Complex archaea that bridge the gap between prokaryotes and eukaryotes.</title>
        <authorList>
            <person name="Spang A."/>
            <person name="Saw J.H."/>
            <person name="Jorgensen S.L."/>
            <person name="Zaremba-Niedzwiedzka K."/>
            <person name="Martijn J."/>
            <person name="Lind A.E."/>
            <person name="van Eijk R."/>
            <person name="Schleper C."/>
            <person name="Guy L."/>
            <person name="Ettema T.J."/>
        </authorList>
    </citation>
    <scope>NUCLEOTIDE SEQUENCE</scope>
</reference>
<comment type="caution">
    <text evidence="1">The sequence shown here is derived from an EMBL/GenBank/DDBJ whole genome shotgun (WGS) entry which is preliminary data.</text>
</comment>
<name>A0A0F9YUC6_9ZZZZ</name>